<dbReference type="PROSITE" id="PS50977">
    <property type="entry name" value="HTH_TETR_2"/>
    <property type="match status" value="1"/>
</dbReference>
<dbReference type="InterPro" id="IPR050624">
    <property type="entry name" value="HTH-type_Tx_Regulator"/>
</dbReference>
<keyword evidence="5" id="KW-1185">Reference proteome</keyword>
<feature type="domain" description="HTH tetR-type" evidence="3">
    <location>
        <begin position="2"/>
        <end position="62"/>
    </location>
</feature>
<gene>
    <name evidence="4" type="ORF">SAMN05216378_4136</name>
</gene>
<proteinExistence type="predicted"/>
<dbReference type="PANTHER" id="PTHR43479:SF11">
    <property type="entry name" value="ACREF_ENVCD OPERON REPRESSOR-RELATED"/>
    <property type="match status" value="1"/>
</dbReference>
<sequence>MKGTREKILQASQELIAKFGYAGFSLGVIAEHLNISKGVVTYHFPQKDLIFNQLVEGYFHDAAEYMARHMVIDKTAPEALESYIDSNLRYVAENRLGTLAIIHIIANHRNKDGELTFSDKDNQIYQPLIEIFQYGQYEEKSFRIFRPELMAMLVSSAIDQLSGRIAMNAMDDLDGTIKETIRTFTIATRSEGHEEN</sequence>
<dbReference type="Proteomes" id="UP000198855">
    <property type="component" value="Unassembled WGS sequence"/>
</dbReference>
<organism evidence="4 5">
    <name type="scientific">Paenibacillus catalpae</name>
    <dbReference type="NCBI Taxonomy" id="1045775"/>
    <lineage>
        <taxon>Bacteria</taxon>
        <taxon>Bacillati</taxon>
        <taxon>Bacillota</taxon>
        <taxon>Bacilli</taxon>
        <taxon>Bacillales</taxon>
        <taxon>Paenibacillaceae</taxon>
        <taxon>Paenibacillus</taxon>
    </lineage>
</organism>
<evidence type="ECO:0000256" key="2">
    <source>
        <dbReference type="PROSITE-ProRule" id="PRU00335"/>
    </source>
</evidence>
<dbReference type="EMBL" id="FOMT01000004">
    <property type="protein sequence ID" value="SFE80588.1"/>
    <property type="molecule type" value="Genomic_DNA"/>
</dbReference>
<evidence type="ECO:0000313" key="5">
    <source>
        <dbReference type="Proteomes" id="UP000198855"/>
    </source>
</evidence>
<dbReference type="Pfam" id="PF00440">
    <property type="entry name" value="TetR_N"/>
    <property type="match status" value="1"/>
</dbReference>
<dbReference type="RefSeq" id="WP_091188315.1">
    <property type="nucleotide sequence ID" value="NZ_FOMT01000004.1"/>
</dbReference>
<accession>A0A1I2DJG7</accession>
<dbReference type="InterPro" id="IPR001647">
    <property type="entry name" value="HTH_TetR"/>
</dbReference>
<dbReference type="PANTHER" id="PTHR43479">
    <property type="entry name" value="ACREF/ENVCD OPERON REPRESSOR-RELATED"/>
    <property type="match status" value="1"/>
</dbReference>
<dbReference type="PRINTS" id="PR00455">
    <property type="entry name" value="HTHTETR"/>
</dbReference>
<name>A0A1I2DJG7_9BACL</name>
<evidence type="ECO:0000313" key="4">
    <source>
        <dbReference type="EMBL" id="SFE80588.1"/>
    </source>
</evidence>
<dbReference type="AlphaFoldDB" id="A0A1I2DJG7"/>
<keyword evidence="1 2" id="KW-0238">DNA-binding</keyword>
<evidence type="ECO:0000256" key="1">
    <source>
        <dbReference type="ARBA" id="ARBA00023125"/>
    </source>
</evidence>
<dbReference type="SUPFAM" id="SSF46689">
    <property type="entry name" value="Homeodomain-like"/>
    <property type="match status" value="1"/>
</dbReference>
<feature type="DNA-binding region" description="H-T-H motif" evidence="2">
    <location>
        <begin position="25"/>
        <end position="44"/>
    </location>
</feature>
<dbReference type="GO" id="GO:0003677">
    <property type="term" value="F:DNA binding"/>
    <property type="evidence" value="ECO:0007669"/>
    <property type="project" value="UniProtKB-UniRule"/>
</dbReference>
<protein>
    <submittedName>
        <fullName evidence="4">DNA-binding transcriptional regulator, AcrR family</fullName>
    </submittedName>
</protein>
<dbReference type="STRING" id="1045775.SAMN05216378_4136"/>
<evidence type="ECO:0000259" key="3">
    <source>
        <dbReference type="PROSITE" id="PS50977"/>
    </source>
</evidence>
<dbReference type="Gene3D" id="1.10.357.10">
    <property type="entry name" value="Tetracycline Repressor, domain 2"/>
    <property type="match status" value="1"/>
</dbReference>
<reference evidence="5" key="1">
    <citation type="submission" date="2016-10" db="EMBL/GenBank/DDBJ databases">
        <authorList>
            <person name="Varghese N."/>
            <person name="Submissions S."/>
        </authorList>
    </citation>
    <scope>NUCLEOTIDE SEQUENCE [LARGE SCALE GENOMIC DNA]</scope>
    <source>
        <strain evidence="5">CGMCC 1.10784</strain>
    </source>
</reference>
<dbReference type="OrthoDB" id="2356263at2"/>
<dbReference type="InterPro" id="IPR009057">
    <property type="entry name" value="Homeodomain-like_sf"/>
</dbReference>